<feature type="region of interest" description="Disordered" evidence="1">
    <location>
        <begin position="246"/>
        <end position="273"/>
    </location>
</feature>
<dbReference type="RefSeq" id="WP_160550778.1">
    <property type="nucleotide sequence ID" value="NZ_CP047650.1"/>
</dbReference>
<gene>
    <name evidence="2" type="ORF">GT347_04255</name>
</gene>
<evidence type="ECO:0000256" key="1">
    <source>
        <dbReference type="SAM" id="MobiDB-lite"/>
    </source>
</evidence>
<dbReference type="Proteomes" id="UP000464787">
    <property type="component" value="Chromosome"/>
</dbReference>
<dbReference type="KEGG" id="xyk:GT347_04255"/>
<sequence>MHLYPISTPSNNSSAPSVVSTLALLAQGVIQRYLPSHVNPTPRVVENDQLPSQGISHEMAGLLALDETHAKTQSRSKRESSASDYRRKETTEPDYDANQGGRAFDKPSSIPRTNALPSDPVPRHAYYQRALNKAPQKPEQSDTVTDYYGRPVNPPPGAYGFNSETHPSGRGRKQFLGYDMTGKPIYRADSRYLVGWDEQRKPIYSDDVRPQPSIDPSLIGNIPSTPAYGKGFEFADTNWWDYTTTTRQPRKKAPAKKPSHLNQYDADGNILPSKATRREGKNQYIDGGTGTVLASSEPMLHNFIHDPAPSDSPKKQHRFFI</sequence>
<keyword evidence="3" id="KW-1185">Reference proteome</keyword>
<dbReference type="AlphaFoldDB" id="A0A857J073"/>
<protein>
    <submittedName>
        <fullName evidence="2">Uncharacterized protein</fullName>
    </submittedName>
</protein>
<reference evidence="2 3" key="1">
    <citation type="submission" date="2020-01" db="EMBL/GenBank/DDBJ databases">
        <title>Genome sequencing of strain KACC 21265.</title>
        <authorList>
            <person name="Heo J."/>
            <person name="Kim S.-J."/>
            <person name="Kim J.-S."/>
            <person name="Hong S.-B."/>
            <person name="Kwon S.-W."/>
        </authorList>
    </citation>
    <scope>NUCLEOTIDE SEQUENCE [LARGE SCALE GENOMIC DNA]</scope>
    <source>
        <strain evidence="2 3">KACC 21265</strain>
    </source>
</reference>
<evidence type="ECO:0000313" key="2">
    <source>
        <dbReference type="EMBL" id="QHI97260.1"/>
    </source>
</evidence>
<proteinExistence type="predicted"/>
<feature type="compositionally biased region" description="Basic and acidic residues" evidence="1">
    <location>
        <begin position="68"/>
        <end position="91"/>
    </location>
</feature>
<organism evidence="2 3">
    <name type="scientific">Xylophilus rhododendri</name>
    <dbReference type="NCBI Taxonomy" id="2697032"/>
    <lineage>
        <taxon>Bacteria</taxon>
        <taxon>Pseudomonadati</taxon>
        <taxon>Pseudomonadota</taxon>
        <taxon>Betaproteobacteria</taxon>
        <taxon>Burkholderiales</taxon>
        <taxon>Xylophilus</taxon>
    </lineage>
</organism>
<feature type="compositionally biased region" description="Basic residues" evidence="1">
    <location>
        <begin position="248"/>
        <end position="259"/>
    </location>
</feature>
<feature type="region of interest" description="Disordered" evidence="1">
    <location>
        <begin position="68"/>
        <end position="121"/>
    </location>
</feature>
<dbReference type="EMBL" id="CP047650">
    <property type="protein sequence ID" value="QHI97260.1"/>
    <property type="molecule type" value="Genomic_DNA"/>
</dbReference>
<accession>A0A857J073</accession>
<name>A0A857J073_9BURK</name>
<evidence type="ECO:0000313" key="3">
    <source>
        <dbReference type="Proteomes" id="UP000464787"/>
    </source>
</evidence>